<protein>
    <submittedName>
        <fullName evidence="1">Uncharacterized protein</fullName>
    </submittedName>
</protein>
<sequence>MGGPGSESGCWIHGDLGLTRTGRHAGAITFCFRSAVSSHPARVHTRQARDAKTRRNSIFRRDGQKRTARESRSLRLALLLTSFRTLCFECEMPFCVLYFALRMHIDRARRDFLPAVRHSAQAAALFGASSP</sequence>
<organism evidence="1 2">
    <name type="scientific">Caballeronia insecticola</name>
    <dbReference type="NCBI Taxonomy" id="758793"/>
    <lineage>
        <taxon>Bacteria</taxon>
        <taxon>Pseudomonadati</taxon>
        <taxon>Pseudomonadota</taxon>
        <taxon>Betaproteobacteria</taxon>
        <taxon>Burkholderiales</taxon>
        <taxon>Burkholderiaceae</taxon>
        <taxon>Caballeronia</taxon>
    </lineage>
</organism>
<proteinExistence type="predicted"/>
<evidence type="ECO:0000313" key="1">
    <source>
        <dbReference type="EMBL" id="BAN27399.1"/>
    </source>
</evidence>
<keyword evidence="1" id="KW-0614">Plasmid</keyword>
<keyword evidence="2" id="KW-1185">Reference proteome</keyword>
<dbReference type="HOGENOM" id="CLU_1923630_0_0_4"/>
<evidence type="ECO:0000313" key="2">
    <source>
        <dbReference type="Proteomes" id="UP000013966"/>
    </source>
</evidence>
<dbReference type="PATRIC" id="fig|758793.3.peg.5610"/>
<dbReference type="EMBL" id="AP013061">
    <property type="protein sequence ID" value="BAN27399.1"/>
    <property type="molecule type" value="Genomic_DNA"/>
</dbReference>
<accession>R4WS35</accession>
<dbReference type="Proteomes" id="UP000013966">
    <property type="component" value="Plasmid p1"/>
</dbReference>
<geneLocation type="plasmid" evidence="1 2">
    <name>p1</name>
</geneLocation>
<reference evidence="1 2" key="2">
    <citation type="journal article" date="2018" name="Int. J. Syst. Evol. Microbiol.">
        <title>Burkholderia insecticola sp. nov., a gut symbiotic bacterium of the bean bug Riptortus pedestris.</title>
        <authorList>
            <person name="Takeshita K."/>
            <person name="Tamaki H."/>
            <person name="Ohbayashi T."/>
            <person name="Meng X.-Y."/>
            <person name="Sone T."/>
            <person name="Mitani Y."/>
            <person name="Peeters C."/>
            <person name="Kikuchi Y."/>
            <person name="Vandamme P."/>
        </authorList>
    </citation>
    <scope>NUCLEOTIDE SEQUENCE [LARGE SCALE GENOMIC DNA]</scope>
    <source>
        <strain evidence="1">RPE64</strain>
        <plasmid evidence="1 2">p1</plasmid>
    </source>
</reference>
<gene>
    <name evidence="1" type="ORF">BRPE64_DCDS04630</name>
</gene>
<reference evidence="1 2" key="1">
    <citation type="journal article" date="2013" name="Genome Announc.">
        <title>Complete Genome Sequence of Burkholderia sp. Strain RPE64, Bacterial Symbiont of the Bean Bug Riptortus pedestris.</title>
        <authorList>
            <person name="Shibata T.F."/>
            <person name="Maeda T."/>
            <person name="Nikoh N."/>
            <person name="Yamaguchi K."/>
            <person name="Oshima K."/>
            <person name="Hattori M."/>
            <person name="Nishiyama T."/>
            <person name="Hasebe M."/>
            <person name="Fukatsu T."/>
            <person name="Kikuchi Y."/>
            <person name="Shigenobu S."/>
        </authorList>
    </citation>
    <scope>NUCLEOTIDE SEQUENCE [LARGE SCALE GENOMIC DNA]</scope>
    <source>
        <plasmid evidence="1 2">p1</plasmid>
    </source>
</reference>
<dbReference type="KEGG" id="buo:BRPE64_DCDS04630"/>
<dbReference type="AlphaFoldDB" id="R4WS35"/>
<name>R4WS35_9BURK</name>